<dbReference type="InterPro" id="IPR050586">
    <property type="entry name" value="CPA3_Na-H_Antiporter_D"/>
</dbReference>
<dbReference type="AlphaFoldDB" id="A0A1I2DTT6"/>
<feature type="transmembrane region" description="Helical" evidence="9">
    <location>
        <begin position="242"/>
        <end position="263"/>
    </location>
</feature>
<feature type="transmembrane region" description="Helical" evidence="9">
    <location>
        <begin position="165"/>
        <end position="190"/>
    </location>
</feature>
<feature type="transmembrane region" description="Helical" evidence="9">
    <location>
        <begin position="303"/>
        <end position="325"/>
    </location>
</feature>
<dbReference type="RefSeq" id="WP_254790728.1">
    <property type="nucleotide sequence ID" value="NZ_FOND01000006.1"/>
</dbReference>
<feature type="transmembrane region" description="Helical" evidence="9">
    <location>
        <begin position="213"/>
        <end position="235"/>
    </location>
</feature>
<keyword evidence="3" id="KW-1003">Cell membrane</keyword>
<evidence type="ECO:0000256" key="6">
    <source>
        <dbReference type="ARBA" id="ARBA00023136"/>
    </source>
</evidence>
<feature type="region of interest" description="Disordered" evidence="8">
    <location>
        <begin position="443"/>
        <end position="468"/>
    </location>
</feature>
<evidence type="ECO:0000256" key="8">
    <source>
        <dbReference type="SAM" id="MobiDB-lite"/>
    </source>
</evidence>
<evidence type="ECO:0000313" key="11">
    <source>
        <dbReference type="EMBL" id="SFE83936.1"/>
    </source>
</evidence>
<feature type="transmembrane region" description="Helical" evidence="9">
    <location>
        <begin position="275"/>
        <end position="296"/>
    </location>
</feature>
<dbReference type="GO" id="GO:0008137">
    <property type="term" value="F:NADH dehydrogenase (ubiquinone) activity"/>
    <property type="evidence" value="ECO:0007669"/>
    <property type="project" value="InterPro"/>
</dbReference>
<dbReference type="PANTHER" id="PTHR42703">
    <property type="entry name" value="NADH DEHYDROGENASE"/>
    <property type="match status" value="1"/>
</dbReference>
<keyword evidence="6 9" id="KW-0472">Membrane</keyword>
<feature type="compositionally biased region" description="Basic and acidic residues" evidence="8">
    <location>
        <begin position="453"/>
        <end position="465"/>
    </location>
</feature>
<evidence type="ECO:0000256" key="9">
    <source>
        <dbReference type="SAM" id="Phobius"/>
    </source>
</evidence>
<dbReference type="InterPro" id="IPR001750">
    <property type="entry name" value="ND/Mrp_TM"/>
</dbReference>
<feature type="transmembrane region" description="Helical" evidence="9">
    <location>
        <begin position="331"/>
        <end position="351"/>
    </location>
</feature>
<keyword evidence="5 9" id="KW-1133">Transmembrane helix</keyword>
<sequence length="526" mass="54587">MMQTVLLLSVPVVLPLLAAGVSLLLSPFPIAQRVLGTAVLAAVLVDAAVLLSLVDSSGRQVLQAGGHPVPLGITLVADRFSALALVVAVVVCLAVLLYAIGQGSAERRIENVPSVFHPTYLVLVAGIALVLLTGDLFTLFVGFEVMLMASYVLTTLGPTVERVRAGMIYVSSSLTATILLLTTIGLVYAVTGTVNLAQLSELVPQLSPGLRDFLALLLLAVLGIKAAMVPLHWWLPDSYPAAPAPITAVFAALLTKVAVYAIVRTQTLLFPREEPWTLLLVLAAVTMLVGILGALAQHDLNRVLSFTLVSHIGFMLFGLAMSSVLGLTGTILYFVHHITVQAALFLVAGLVEQRRSTTELSRLGGLATAAPVLGALFLVPALSISGMPPLAGFLGKLALLQAAVADGTAQVLAVAGIALLTSLLTLAAMGRVWAAVFWGPPPAQRAPAGQEEDGAHEGDEAEPHRRTTTVRRAGRLRTVAAALAVSSGLAVAAGAGPLSAFAERAATDLADRAGYRTAVLDEGSNP</sequence>
<evidence type="ECO:0000256" key="4">
    <source>
        <dbReference type="ARBA" id="ARBA00022692"/>
    </source>
</evidence>
<dbReference type="EMBL" id="FOND01000006">
    <property type="protein sequence ID" value="SFE83936.1"/>
    <property type="molecule type" value="Genomic_DNA"/>
</dbReference>
<evidence type="ECO:0000256" key="5">
    <source>
        <dbReference type="ARBA" id="ARBA00022989"/>
    </source>
</evidence>
<feature type="transmembrane region" description="Helical" evidence="9">
    <location>
        <begin position="363"/>
        <end position="387"/>
    </location>
</feature>
<evidence type="ECO:0000256" key="1">
    <source>
        <dbReference type="ARBA" id="ARBA00004651"/>
    </source>
</evidence>
<feature type="transmembrane region" description="Helical" evidence="9">
    <location>
        <begin position="120"/>
        <end position="153"/>
    </location>
</feature>
<accession>A0A1I2DTT6</accession>
<reference evidence="12" key="1">
    <citation type="submission" date="2016-10" db="EMBL/GenBank/DDBJ databases">
        <authorList>
            <person name="Varghese N."/>
            <person name="Submissions S."/>
        </authorList>
    </citation>
    <scope>NUCLEOTIDE SEQUENCE [LARGE SCALE GENOMIC DNA]</scope>
    <source>
        <strain evidence="12">DSM 46838</strain>
    </source>
</reference>
<feature type="transmembrane region" description="Helical" evidence="9">
    <location>
        <begin position="407"/>
        <end position="428"/>
    </location>
</feature>
<comment type="subcellular location">
    <subcellularLocation>
        <location evidence="1">Cell membrane</location>
        <topology evidence="1">Multi-pass membrane protein</topology>
    </subcellularLocation>
    <subcellularLocation>
        <location evidence="7">Membrane</location>
        <topology evidence="7">Multi-pass membrane protein</topology>
    </subcellularLocation>
</comment>
<keyword evidence="12" id="KW-1185">Reference proteome</keyword>
<evidence type="ECO:0000256" key="7">
    <source>
        <dbReference type="RuleBase" id="RU000320"/>
    </source>
</evidence>
<dbReference type="NCBIfam" id="NF009308">
    <property type="entry name" value="PRK12665.1"/>
    <property type="match status" value="1"/>
</dbReference>
<dbReference type="STRING" id="1798228.SAMN05216574_106124"/>
<evidence type="ECO:0000256" key="2">
    <source>
        <dbReference type="ARBA" id="ARBA00005346"/>
    </source>
</evidence>
<feature type="transmembrane region" description="Helical" evidence="9">
    <location>
        <begin position="80"/>
        <end position="100"/>
    </location>
</feature>
<comment type="similarity">
    <text evidence="2">Belongs to the CPA3 antiporters (TC 2.A.63) subunit D family.</text>
</comment>
<dbReference type="Pfam" id="PF00361">
    <property type="entry name" value="Proton_antipo_M"/>
    <property type="match status" value="1"/>
</dbReference>
<feature type="transmembrane region" description="Helical" evidence="9">
    <location>
        <begin position="34"/>
        <end position="54"/>
    </location>
</feature>
<keyword evidence="4 7" id="KW-0812">Transmembrane</keyword>
<feature type="domain" description="NADH:quinone oxidoreductase/Mrp antiporter transmembrane" evidence="10">
    <location>
        <begin position="134"/>
        <end position="414"/>
    </location>
</feature>
<dbReference type="PRINTS" id="PR01437">
    <property type="entry name" value="NUOXDRDTASE4"/>
</dbReference>
<protein>
    <submittedName>
        <fullName evidence="11">Multisubunit sodium/proton antiporter, MrpD subunit</fullName>
    </submittedName>
</protein>
<evidence type="ECO:0000256" key="3">
    <source>
        <dbReference type="ARBA" id="ARBA00022475"/>
    </source>
</evidence>
<dbReference type="Proteomes" id="UP000198589">
    <property type="component" value="Unassembled WGS sequence"/>
</dbReference>
<proteinExistence type="inferred from homology"/>
<name>A0A1I2DTT6_9ACTN</name>
<dbReference type="GO" id="GO:0005886">
    <property type="term" value="C:plasma membrane"/>
    <property type="evidence" value="ECO:0007669"/>
    <property type="project" value="UniProtKB-SubCell"/>
</dbReference>
<dbReference type="PANTHER" id="PTHR42703:SF1">
    <property type="entry name" value="NA(+)_H(+) ANTIPORTER SUBUNIT D1"/>
    <property type="match status" value="1"/>
</dbReference>
<gene>
    <name evidence="11" type="ORF">SAMN05216574_106124</name>
</gene>
<organism evidence="11 12">
    <name type="scientific">Blastococcus tunisiensis</name>
    <dbReference type="NCBI Taxonomy" id="1798228"/>
    <lineage>
        <taxon>Bacteria</taxon>
        <taxon>Bacillati</taxon>
        <taxon>Actinomycetota</taxon>
        <taxon>Actinomycetes</taxon>
        <taxon>Geodermatophilales</taxon>
        <taxon>Geodermatophilaceae</taxon>
        <taxon>Blastococcus</taxon>
    </lineage>
</organism>
<evidence type="ECO:0000313" key="12">
    <source>
        <dbReference type="Proteomes" id="UP000198589"/>
    </source>
</evidence>
<evidence type="ECO:0000259" key="10">
    <source>
        <dbReference type="Pfam" id="PF00361"/>
    </source>
</evidence>
<dbReference type="InterPro" id="IPR003918">
    <property type="entry name" value="NADH_UbQ_OxRdtase"/>
</dbReference>
<dbReference type="GO" id="GO:0042773">
    <property type="term" value="P:ATP synthesis coupled electron transport"/>
    <property type="evidence" value="ECO:0007669"/>
    <property type="project" value="InterPro"/>
</dbReference>